<evidence type="ECO:0000256" key="7">
    <source>
        <dbReference type="SAM" id="Phobius"/>
    </source>
</evidence>
<comment type="similarity">
    <text evidence="2 6">Belongs to the mitochondrial carrier (TC 2.A.29) family.</text>
</comment>
<proteinExistence type="inferred from homology"/>
<dbReference type="GO" id="GO:0016020">
    <property type="term" value="C:membrane"/>
    <property type="evidence" value="ECO:0007669"/>
    <property type="project" value="UniProtKB-SubCell"/>
</dbReference>
<evidence type="ECO:0000256" key="4">
    <source>
        <dbReference type="ARBA" id="ARBA00023136"/>
    </source>
</evidence>
<evidence type="ECO:0000313" key="9">
    <source>
        <dbReference type="Proteomes" id="UP000053660"/>
    </source>
</evidence>
<dbReference type="PROSITE" id="PS50920">
    <property type="entry name" value="SOLCAR"/>
    <property type="match status" value="3"/>
</dbReference>
<sequence length="371" mass="42169">MSSDTSEAFDLASNEKLLVIQWSHLNLWRFYPLALGSSWSIRCLLYPMSVVKSRLQLQRQNNVYKGMRHAFTEILKVEGIGALYRGFWMTLPQLSASFLYSSAYERVRDLLQAHVGIKNHSIVSALAGGIASPCAQLVFVPTDIVAQHMMVHNNPEAFGGSRRNIPVANAVRTDGLEGRYTLGLRVVRAVYKVDGLPGFYRGFLSAIMLYIPSTMVFWSTYYHALGMFRRIRMKVTEIQRGVKPKTPAEVDNRNFFLDQACSGSIGGIASACVTNPLEMLRIRLQVHRTSYADTIRRLWKYEGSKVFTKVHRTSYADTIRRLWKYEGSKVFTKGLAPRVVSNAMYSSLVMLAYETVKKISVLPEYRDHVVW</sequence>
<dbReference type="SUPFAM" id="SSF103506">
    <property type="entry name" value="Mitochondrial carrier"/>
    <property type="match status" value="1"/>
</dbReference>
<comment type="subcellular location">
    <subcellularLocation>
        <location evidence="1">Membrane</location>
        <topology evidence="1">Multi-pass membrane protein</topology>
    </subcellularLocation>
</comment>
<keyword evidence="3 5" id="KW-0812">Transmembrane</keyword>
<gene>
    <name evidence="8" type="ORF">OESDEN_05969</name>
</gene>
<evidence type="ECO:0000256" key="2">
    <source>
        <dbReference type="ARBA" id="ARBA00006375"/>
    </source>
</evidence>
<dbReference type="Pfam" id="PF00153">
    <property type="entry name" value="Mito_carr"/>
    <property type="match status" value="3"/>
</dbReference>
<evidence type="ECO:0000313" key="8">
    <source>
        <dbReference type="EMBL" id="KHJ94106.1"/>
    </source>
</evidence>
<dbReference type="InterPro" id="IPR042164">
    <property type="entry name" value="SLC25A44"/>
</dbReference>
<reference evidence="8 9" key="1">
    <citation type="submission" date="2014-03" db="EMBL/GenBank/DDBJ databases">
        <title>Draft genome of the hookworm Oesophagostomum dentatum.</title>
        <authorList>
            <person name="Mitreva M."/>
        </authorList>
    </citation>
    <scope>NUCLEOTIDE SEQUENCE [LARGE SCALE GENOMIC DNA]</scope>
    <source>
        <strain evidence="8 9">OD-Hann</strain>
    </source>
</reference>
<keyword evidence="4 5" id="KW-0472">Membrane</keyword>
<dbReference type="PANTHER" id="PTHR46314">
    <property type="entry name" value="SOLUTE CARRIER FAMILY 25 MEMBER 44"/>
    <property type="match status" value="1"/>
</dbReference>
<dbReference type="Proteomes" id="UP000053660">
    <property type="component" value="Unassembled WGS sequence"/>
</dbReference>
<dbReference type="InterPro" id="IPR023395">
    <property type="entry name" value="MCP_dom_sf"/>
</dbReference>
<evidence type="ECO:0000256" key="1">
    <source>
        <dbReference type="ARBA" id="ARBA00004141"/>
    </source>
</evidence>
<dbReference type="PANTHER" id="PTHR46314:SF2">
    <property type="entry name" value="SOLUTE CARRIER FAMILY 25 MEMBER 44"/>
    <property type="match status" value="1"/>
</dbReference>
<dbReference type="EMBL" id="KN550464">
    <property type="protein sequence ID" value="KHJ94106.1"/>
    <property type="molecule type" value="Genomic_DNA"/>
</dbReference>
<dbReference type="AlphaFoldDB" id="A0A0B1TDC7"/>
<keyword evidence="7" id="KW-1133">Transmembrane helix</keyword>
<dbReference type="GO" id="GO:0015658">
    <property type="term" value="F:branched-chain amino acid transmembrane transporter activity"/>
    <property type="evidence" value="ECO:0007669"/>
    <property type="project" value="InterPro"/>
</dbReference>
<dbReference type="GO" id="GO:0005739">
    <property type="term" value="C:mitochondrion"/>
    <property type="evidence" value="ECO:0007669"/>
    <property type="project" value="InterPro"/>
</dbReference>
<name>A0A0B1TDC7_OESDE</name>
<keyword evidence="9" id="KW-1185">Reference proteome</keyword>
<evidence type="ECO:0000256" key="3">
    <source>
        <dbReference type="ARBA" id="ARBA00022692"/>
    </source>
</evidence>
<feature type="transmembrane region" description="Helical" evidence="7">
    <location>
        <begin position="202"/>
        <end position="224"/>
    </location>
</feature>
<feature type="repeat" description="Solcar" evidence="5">
    <location>
        <begin position="25"/>
        <end position="110"/>
    </location>
</feature>
<dbReference type="OrthoDB" id="250329at2759"/>
<organism evidence="8 9">
    <name type="scientific">Oesophagostomum dentatum</name>
    <name type="common">Nodular worm</name>
    <dbReference type="NCBI Taxonomy" id="61180"/>
    <lineage>
        <taxon>Eukaryota</taxon>
        <taxon>Metazoa</taxon>
        <taxon>Ecdysozoa</taxon>
        <taxon>Nematoda</taxon>
        <taxon>Chromadorea</taxon>
        <taxon>Rhabditida</taxon>
        <taxon>Rhabditina</taxon>
        <taxon>Rhabditomorpha</taxon>
        <taxon>Strongyloidea</taxon>
        <taxon>Strongylidae</taxon>
        <taxon>Oesophagostomum</taxon>
    </lineage>
</organism>
<dbReference type="GO" id="GO:0009083">
    <property type="term" value="P:branched-chain amino acid catabolic process"/>
    <property type="evidence" value="ECO:0007669"/>
    <property type="project" value="InterPro"/>
</dbReference>
<dbReference type="InterPro" id="IPR018108">
    <property type="entry name" value="MCP_transmembrane"/>
</dbReference>
<accession>A0A0B1TDC7</accession>
<evidence type="ECO:0000256" key="5">
    <source>
        <dbReference type="PROSITE-ProRule" id="PRU00282"/>
    </source>
</evidence>
<feature type="repeat" description="Solcar" evidence="5">
    <location>
        <begin position="254"/>
        <end position="359"/>
    </location>
</feature>
<dbReference type="Gene3D" id="1.50.40.10">
    <property type="entry name" value="Mitochondrial carrier domain"/>
    <property type="match status" value="1"/>
</dbReference>
<keyword evidence="6" id="KW-0813">Transport</keyword>
<protein>
    <submittedName>
        <fullName evidence="8">Uncharacterized protein</fullName>
    </submittedName>
</protein>
<evidence type="ECO:0000256" key="6">
    <source>
        <dbReference type="RuleBase" id="RU000488"/>
    </source>
</evidence>
<feature type="repeat" description="Solcar" evidence="5">
    <location>
        <begin position="119"/>
        <end position="227"/>
    </location>
</feature>